<accession>A0ABW2H9E8</accession>
<dbReference type="PANTHER" id="PTHR41913:SF1">
    <property type="entry name" value="DUF1684 DOMAIN-CONTAINING PROTEIN"/>
    <property type="match status" value="1"/>
</dbReference>
<evidence type="ECO:0000313" key="2">
    <source>
        <dbReference type="Proteomes" id="UP001596507"/>
    </source>
</evidence>
<protein>
    <submittedName>
        <fullName evidence="1">DUF1684 domain-containing protein</fullName>
    </submittedName>
</protein>
<comment type="caution">
    <text evidence="1">The sequence shown here is derived from an EMBL/GenBank/DDBJ whole genome shotgun (WGS) entry which is preliminary data.</text>
</comment>
<dbReference type="RefSeq" id="WP_262872573.1">
    <property type="nucleotide sequence ID" value="NZ_BAABKW010000018.1"/>
</dbReference>
<sequence>MNDEQRDALWRASRDDTALSPYGLASLALTQWLDETPRPLEGAPGLWHTDGGAATGELPTGRVVLAPGETLTVGDLRLRGFARDGAVAVRVLDPEAAARRGITSIRRFDYDPALHVEGFFEPAARDADTLSVDGHASATTYDGVVRFALDGAELQLTVEEDGDELFAAFADATSGSESYRFRFLRLPHPSADGRVTVDLNRAHLPPCAFSDHYVCVLPPAGNRWSVPVRAGERDVA</sequence>
<evidence type="ECO:0000313" key="1">
    <source>
        <dbReference type="EMBL" id="MFC7267641.1"/>
    </source>
</evidence>
<gene>
    <name evidence="1" type="ORF">ACFQRL_01570</name>
</gene>
<reference evidence="2" key="1">
    <citation type="journal article" date="2019" name="Int. J. Syst. Evol. Microbiol.">
        <title>The Global Catalogue of Microorganisms (GCM) 10K type strain sequencing project: providing services to taxonomists for standard genome sequencing and annotation.</title>
        <authorList>
            <consortium name="The Broad Institute Genomics Platform"/>
            <consortium name="The Broad Institute Genome Sequencing Center for Infectious Disease"/>
            <person name="Wu L."/>
            <person name="Ma J."/>
        </authorList>
    </citation>
    <scope>NUCLEOTIDE SEQUENCE [LARGE SCALE GENOMIC DNA]</scope>
    <source>
        <strain evidence="2">CGMCC 1.15772</strain>
    </source>
</reference>
<dbReference type="EMBL" id="JBHTBE010000001">
    <property type="protein sequence ID" value="MFC7267641.1"/>
    <property type="molecule type" value="Genomic_DNA"/>
</dbReference>
<dbReference type="Proteomes" id="UP001596507">
    <property type="component" value="Unassembled WGS sequence"/>
</dbReference>
<keyword evidence="2" id="KW-1185">Reference proteome</keyword>
<name>A0ABW2H9E8_9MICO</name>
<proteinExistence type="predicted"/>
<dbReference type="Pfam" id="PF07920">
    <property type="entry name" value="DUF1684"/>
    <property type="match status" value="1"/>
</dbReference>
<dbReference type="PANTHER" id="PTHR41913">
    <property type="entry name" value="DUF1684 DOMAIN-CONTAINING PROTEIN"/>
    <property type="match status" value="1"/>
</dbReference>
<organism evidence="1 2">
    <name type="scientific">Microbacterium fluvii</name>
    <dbReference type="NCBI Taxonomy" id="415215"/>
    <lineage>
        <taxon>Bacteria</taxon>
        <taxon>Bacillati</taxon>
        <taxon>Actinomycetota</taxon>
        <taxon>Actinomycetes</taxon>
        <taxon>Micrococcales</taxon>
        <taxon>Microbacteriaceae</taxon>
        <taxon>Microbacterium</taxon>
    </lineage>
</organism>
<dbReference type="InterPro" id="IPR012467">
    <property type="entry name" value="DUF1684"/>
</dbReference>